<comment type="caution">
    <text evidence="2">The sequence shown here is derived from an EMBL/GenBank/DDBJ whole genome shotgun (WGS) entry which is preliminary data.</text>
</comment>
<accession>A0AAV1JUE4</accession>
<sequence length="345" mass="40175">MKKNLVCDIIGIMYVRSLCGFYSALPLMERYSTLKFFWFLPNLVYCFLNYQNVINKLNTALFTYFKALEFFGYFSLSYYTEDIHLYEYYTFDDRVDTSRLVESYSRIRKGLACYVSLFFAAYMSIFIIFSVCAMRVEYACLTVVFLRVYMDFGRVPVYLIVALHYCRSRAFFERMHRDLSDPASLDVKAVLQRYEILETKFTKTLGPVKCAISLFAFFGFVNIVRNQYYMTINFSESEKDYPLLACSALRIVHSVAMSFAMAWAFETISDDLNKIKHSIANKLASAAYESRKTDLTRLLQFLTVSPMAFSICNVIPLNMNFPLGFLTLCINNFICIIQLHQILSP</sequence>
<evidence type="ECO:0008006" key="4">
    <source>
        <dbReference type="Google" id="ProtNLM"/>
    </source>
</evidence>
<gene>
    <name evidence="2" type="ORF">LNINA_LOCUS12160</name>
</gene>
<keyword evidence="1" id="KW-1133">Transmembrane helix</keyword>
<evidence type="ECO:0000313" key="2">
    <source>
        <dbReference type="EMBL" id="CAK1553145.1"/>
    </source>
</evidence>
<feature type="transmembrane region" description="Helical" evidence="1">
    <location>
        <begin position="5"/>
        <end position="25"/>
    </location>
</feature>
<dbReference type="EMBL" id="CAVLEF010000203">
    <property type="protein sequence ID" value="CAK1553145.1"/>
    <property type="molecule type" value="Genomic_DNA"/>
</dbReference>
<organism evidence="2 3">
    <name type="scientific">Leptosia nina</name>
    <dbReference type="NCBI Taxonomy" id="320188"/>
    <lineage>
        <taxon>Eukaryota</taxon>
        <taxon>Metazoa</taxon>
        <taxon>Ecdysozoa</taxon>
        <taxon>Arthropoda</taxon>
        <taxon>Hexapoda</taxon>
        <taxon>Insecta</taxon>
        <taxon>Pterygota</taxon>
        <taxon>Neoptera</taxon>
        <taxon>Endopterygota</taxon>
        <taxon>Lepidoptera</taxon>
        <taxon>Glossata</taxon>
        <taxon>Ditrysia</taxon>
        <taxon>Papilionoidea</taxon>
        <taxon>Pieridae</taxon>
        <taxon>Pierinae</taxon>
        <taxon>Leptosia</taxon>
    </lineage>
</organism>
<feature type="transmembrane region" description="Helical" evidence="1">
    <location>
        <begin position="111"/>
        <end position="136"/>
    </location>
</feature>
<dbReference type="AlphaFoldDB" id="A0AAV1JUE4"/>
<keyword evidence="1" id="KW-0812">Transmembrane</keyword>
<name>A0AAV1JUE4_9NEOP</name>
<keyword evidence="1" id="KW-0472">Membrane</keyword>
<feature type="transmembrane region" description="Helical" evidence="1">
    <location>
        <begin position="31"/>
        <end position="48"/>
    </location>
</feature>
<reference evidence="2 3" key="1">
    <citation type="submission" date="2023-11" db="EMBL/GenBank/DDBJ databases">
        <authorList>
            <person name="Okamura Y."/>
        </authorList>
    </citation>
    <scope>NUCLEOTIDE SEQUENCE [LARGE SCALE GENOMIC DNA]</scope>
</reference>
<proteinExistence type="predicted"/>
<dbReference type="Proteomes" id="UP001497472">
    <property type="component" value="Unassembled WGS sequence"/>
</dbReference>
<evidence type="ECO:0000313" key="3">
    <source>
        <dbReference type="Proteomes" id="UP001497472"/>
    </source>
</evidence>
<evidence type="ECO:0000256" key="1">
    <source>
        <dbReference type="SAM" id="Phobius"/>
    </source>
</evidence>
<protein>
    <recommendedName>
        <fullName evidence="4">Gustatory receptor</fullName>
    </recommendedName>
</protein>
<keyword evidence="3" id="KW-1185">Reference proteome</keyword>
<feature type="transmembrane region" description="Helical" evidence="1">
    <location>
        <begin position="323"/>
        <end position="343"/>
    </location>
</feature>
<feature type="transmembrane region" description="Helical" evidence="1">
    <location>
        <begin position="148"/>
        <end position="166"/>
    </location>
</feature>